<dbReference type="PANTHER" id="PTHR47449">
    <property type="entry name" value="GLYCEROPHOSPHODIESTER PHOSPHODIESTERASE GDPD4"/>
    <property type="match status" value="1"/>
</dbReference>
<dbReference type="InterPro" id="IPR017946">
    <property type="entry name" value="PLC-like_Pdiesterase_TIM-brl"/>
</dbReference>
<dbReference type="GO" id="GO:0006629">
    <property type="term" value="P:lipid metabolic process"/>
    <property type="evidence" value="ECO:0007669"/>
    <property type="project" value="InterPro"/>
</dbReference>
<dbReference type="InterPro" id="IPR030395">
    <property type="entry name" value="GP_PDE_dom"/>
</dbReference>
<sequence length="281" mass="31540">MAISRIGKKQPQLQRHGRSQRYLRISSFRSVRFIIICLAFIAIVPPIFFHFRLRRFHQMQLRKCGWLNNPPLVCAHGGDSTKAFPNTMNAYRIALHSQVDCIEIDVSRSSDGVLFALHDRELQRISGNMTAKVGYLSMREIKELDTREYSDVKIPTIEDALMLISGSVQQVILDAKVGPPSYEKGLAKDILSAVKGTKCSNCVVWAKSDSLSRDVIKLSSDVTVRTSSTVFYLFMTDILMSSWEQNAMCLADSNLALCVNPPWVGLCPIFSLGGKYAPFLE</sequence>
<keyword evidence="2" id="KW-0319">Glycerol metabolism</keyword>
<dbReference type="GO" id="GO:0006071">
    <property type="term" value="P:glycerol metabolic process"/>
    <property type="evidence" value="ECO:0007669"/>
    <property type="project" value="UniProtKB-KW"/>
</dbReference>
<dbReference type="EMBL" id="QGNW01002179">
    <property type="protein sequence ID" value="RVW24099.1"/>
    <property type="molecule type" value="Genomic_DNA"/>
</dbReference>
<keyword evidence="4" id="KW-0812">Transmembrane</keyword>
<reference evidence="6 7" key="1">
    <citation type="journal article" date="2018" name="PLoS Genet.">
        <title>Population sequencing reveals clonal diversity and ancestral inbreeding in the grapevine cultivar Chardonnay.</title>
        <authorList>
            <person name="Roach M.J."/>
            <person name="Johnson D.L."/>
            <person name="Bohlmann J."/>
            <person name="van Vuuren H.J."/>
            <person name="Jones S.J."/>
            <person name="Pretorius I.S."/>
            <person name="Schmidt S.A."/>
            <person name="Borneman A.R."/>
        </authorList>
    </citation>
    <scope>NUCLEOTIDE SEQUENCE [LARGE SCALE GENOMIC DNA]</scope>
    <source>
        <strain evidence="7">cv. Chardonnay</strain>
        <tissue evidence="6">Leaf</tissue>
    </source>
</reference>
<accession>A0A438CLQ5</accession>
<evidence type="ECO:0000313" key="7">
    <source>
        <dbReference type="Proteomes" id="UP000288805"/>
    </source>
</evidence>
<feature type="transmembrane region" description="Helical" evidence="4">
    <location>
        <begin position="31"/>
        <end position="53"/>
    </location>
</feature>
<evidence type="ECO:0000256" key="2">
    <source>
        <dbReference type="ARBA" id="ARBA00022798"/>
    </source>
</evidence>
<dbReference type="InterPro" id="IPR044236">
    <property type="entry name" value="GDPD4"/>
</dbReference>
<dbReference type="Pfam" id="PF03009">
    <property type="entry name" value="GDPD"/>
    <property type="match status" value="1"/>
</dbReference>
<dbReference type="PANTHER" id="PTHR47449:SF2">
    <property type="entry name" value="GLYCEROPHOSPHODIESTER PHOSPHODIESTERASE GDPD4"/>
    <property type="match status" value="1"/>
</dbReference>
<evidence type="ECO:0000256" key="3">
    <source>
        <dbReference type="ARBA" id="ARBA00047512"/>
    </source>
</evidence>
<organism evidence="6 7">
    <name type="scientific">Vitis vinifera</name>
    <name type="common">Grape</name>
    <dbReference type="NCBI Taxonomy" id="29760"/>
    <lineage>
        <taxon>Eukaryota</taxon>
        <taxon>Viridiplantae</taxon>
        <taxon>Streptophyta</taxon>
        <taxon>Embryophyta</taxon>
        <taxon>Tracheophyta</taxon>
        <taxon>Spermatophyta</taxon>
        <taxon>Magnoliopsida</taxon>
        <taxon>eudicotyledons</taxon>
        <taxon>Gunneridae</taxon>
        <taxon>Pentapetalae</taxon>
        <taxon>rosids</taxon>
        <taxon>Vitales</taxon>
        <taxon>Vitaceae</taxon>
        <taxon>Viteae</taxon>
        <taxon>Vitis</taxon>
    </lineage>
</organism>
<dbReference type="Proteomes" id="UP000288805">
    <property type="component" value="Unassembled WGS sequence"/>
</dbReference>
<evidence type="ECO:0000256" key="1">
    <source>
        <dbReference type="ARBA" id="ARBA00012247"/>
    </source>
</evidence>
<dbReference type="PROSITE" id="PS51704">
    <property type="entry name" value="GP_PDE"/>
    <property type="match status" value="1"/>
</dbReference>
<feature type="domain" description="GP-PDE" evidence="5">
    <location>
        <begin position="71"/>
        <end position="281"/>
    </location>
</feature>
<evidence type="ECO:0000313" key="6">
    <source>
        <dbReference type="EMBL" id="RVW24099.1"/>
    </source>
</evidence>
<evidence type="ECO:0000256" key="4">
    <source>
        <dbReference type="SAM" id="Phobius"/>
    </source>
</evidence>
<keyword evidence="4" id="KW-1133">Transmembrane helix</keyword>
<name>A0A438CLQ5_VITVI</name>
<protein>
    <recommendedName>
        <fullName evidence="1">glycerophosphodiester phosphodiesterase</fullName>
        <ecNumber evidence="1">3.1.4.46</ecNumber>
    </recommendedName>
</protein>
<dbReference type="GO" id="GO:0008889">
    <property type="term" value="F:glycerophosphodiester phosphodiesterase activity"/>
    <property type="evidence" value="ECO:0007669"/>
    <property type="project" value="UniProtKB-EC"/>
</dbReference>
<comment type="catalytic activity">
    <reaction evidence="3">
        <text>a sn-glycero-3-phosphodiester + H2O = an alcohol + sn-glycerol 3-phosphate + H(+)</text>
        <dbReference type="Rhea" id="RHEA:12969"/>
        <dbReference type="ChEBI" id="CHEBI:15377"/>
        <dbReference type="ChEBI" id="CHEBI:15378"/>
        <dbReference type="ChEBI" id="CHEBI:30879"/>
        <dbReference type="ChEBI" id="CHEBI:57597"/>
        <dbReference type="ChEBI" id="CHEBI:83408"/>
        <dbReference type="EC" id="3.1.4.46"/>
    </reaction>
</comment>
<dbReference type="Gene3D" id="3.20.20.190">
    <property type="entry name" value="Phosphatidylinositol (PI) phosphodiesterase"/>
    <property type="match status" value="1"/>
</dbReference>
<proteinExistence type="predicted"/>
<evidence type="ECO:0000259" key="5">
    <source>
        <dbReference type="PROSITE" id="PS51704"/>
    </source>
</evidence>
<dbReference type="EC" id="3.1.4.46" evidence="1"/>
<dbReference type="SUPFAM" id="SSF51695">
    <property type="entry name" value="PLC-like phosphodiesterases"/>
    <property type="match status" value="1"/>
</dbReference>
<keyword evidence="4" id="KW-0472">Membrane</keyword>
<comment type="caution">
    <text evidence="6">The sequence shown here is derived from an EMBL/GenBank/DDBJ whole genome shotgun (WGS) entry which is preliminary data.</text>
</comment>
<dbReference type="AlphaFoldDB" id="A0A438CLQ5"/>
<gene>
    <name evidence="6" type="primary">GDPD4_2</name>
    <name evidence="6" type="ORF">CK203_088740</name>
</gene>